<name>A0A371AUG1_9FIRM</name>
<comment type="caution">
    <text evidence="2">The sequence shown here is derived from an EMBL/GenBank/DDBJ whole genome shotgun (WGS) entry which is preliminary data.</text>
</comment>
<gene>
    <name evidence="2" type="ORF">DWV06_10505</name>
</gene>
<evidence type="ECO:0000313" key="3">
    <source>
        <dbReference type="Proteomes" id="UP000255036"/>
    </source>
</evidence>
<keyword evidence="1" id="KW-0812">Transmembrane</keyword>
<feature type="transmembrane region" description="Helical" evidence="1">
    <location>
        <begin position="12"/>
        <end position="29"/>
    </location>
</feature>
<evidence type="ECO:0000256" key="1">
    <source>
        <dbReference type="SAM" id="Phobius"/>
    </source>
</evidence>
<feature type="transmembrane region" description="Helical" evidence="1">
    <location>
        <begin position="80"/>
        <end position="99"/>
    </location>
</feature>
<dbReference type="EMBL" id="QRCT01000032">
    <property type="protein sequence ID" value="RDU23203.1"/>
    <property type="molecule type" value="Genomic_DNA"/>
</dbReference>
<sequence length="134" mass="15564">MKQAFLLISKIIYIVFMVSLLSMLIIVFQEEKSPPFFIFFVVGILLVVSAVLSIICCLIMFVLEMRIEWKEQGIRCVGKFILEIILIFAFFLLMEYVYLKEGINIRSYLFRSVIFVIGSRGIGTYLLRRKGSTI</sequence>
<accession>A0A371AUG1</accession>
<keyword evidence="1" id="KW-1133">Transmembrane helix</keyword>
<protein>
    <submittedName>
        <fullName evidence="2">Uncharacterized protein</fullName>
    </submittedName>
</protein>
<dbReference type="RefSeq" id="WP_115482147.1">
    <property type="nucleotide sequence ID" value="NZ_QRCT01000032.1"/>
</dbReference>
<feature type="transmembrane region" description="Helical" evidence="1">
    <location>
        <begin position="35"/>
        <end position="59"/>
    </location>
</feature>
<dbReference type="AlphaFoldDB" id="A0A371AUG1"/>
<reference evidence="2 3" key="1">
    <citation type="submission" date="2018-07" db="EMBL/GenBank/DDBJ databases">
        <title>Anaerosacharophilus polymeroproducens gen. nov. sp. nov., an anaerobic bacterium isolated from salt field.</title>
        <authorList>
            <person name="Kim W."/>
            <person name="Yang S.-H."/>
            <person name="Oh J."/>
            <person name="Lee J.-H."/>
            <person name="Kwon K.K."/>
        </authorList>
    </citation>
    <scope>NUCLEOTIDE SEQUENCE [LARGE SCALE GENOMIC DNA]</scope>
    <source>
        <strain evidence="2 3">MCWD5</strain>
    </source>
</reference>
<feature type="transmembrane region" description="Helical" evidence="1">
    <location>
        <begin position="105"/>
        <end position="127"/>
    </location>
</feature>
<keyword evidence="3" id="KW-1185">Reference proteome</keyword>
<dbReference type="Proteomes" id="UP000255036">
    <property type="component" value="Unassembled WGS sequence"/>
</dbReference>
<proteinExistence type="predicted"/>
<organism evidence="2 3">
    <name type="scientific">Anaerosacchariphilus polymeriproducens</name>
    <dbReference type="NCBI Taxonomy" id="1812858"/>
    <lineage>
        <taxon>Bacteria</taxon>
        <taxon>Bacillati</taxon>
        <taxon>Bacillota</taxon>
        <taxon>Clostridia</taxon>
        <taxon>Lachnospirales</taxon>
        <taxon>Lachnospiraceae</taxon>
        <taxon>Anaerosacchariphilus</taxon>
    </lineage>
</organism>
<keyword evidence="1" id="KW-0472">Membrane</keyword>
<evidence type="ECO:0000313" key="2">
    <source>
        <dbReference type="EMBL" id="RDU23203.1"/>
    </source>
</evidence>